<dbReference type="EMBL" id="JBHSTI010000008">
    <property type="protein sequence ID" value="MFC6238664.1"/>
    <property type="molecule type" value="Genomic_DNA"/>
</dbReference>
<keyword evidence="1" id="KW-1133">Transmembrane helix</keyword>
<keyword evidence="4" id="KW-1185">Reference proteome</keyword>
<protein>
    <submittedName>
        <fullName evidence="3">DsbA family protein</fullName>
    </submittedName>
</protein>
<accession>A0ABW1T2E4</accession>
<dbReference type="InterPro" id="IPR012336">
    <property type="entry name" value="Thioredoxin-like_fold"/>
</dbReference>
<feature type="transmembrane region" description="Helical" evidence="1">
    <location>
        <begin position="32"/>
        <end position="52"/>
    </location>
</feature>
<comment type="caution">
    <text evidence="3">The sequence shown here is derived from an EMBL/GenBank/DDBJ whole genome shotgun (WGS) entry which is preliminary data.</text>
</comment>
<dbReference type="RefSeq" id="WP_386767066.1">
    <property type="nucleotide sequence ID" value="NZ_JBHSTI010000008.1"/>
</dbReference>
<dbReference type="SUPFAM" id="SSF52833">
    <property type="entry name" value="Thioredoxin-like"/>
    <property type="match status" value="1"/>
</dbReference>
<keyword evidence="1" id="KW-0812">Transmembrane</keyword>
<evidence type="ECO:0000313" key="3">
    <source>
        <dbReference type="EMBL" id="MFC6238664.1"/>
    </source>
</evidence>
<keyword evidence="1" id="KW-0472">Membrane</keyword>
<evidence type="ECO:0000256" key="1">
    <source>
        <dbReference type="SAM" id="Phobius"/>
    </source>
</evidence>
<dbReference type="InterPro" id="IPR036249">
    <property type="entry name" value="Thioredoxin-like_sf"/>
</dbReference>
<sequence length="264" mass="27984">MVESKKSTKEKAAAARAAAEAEQKKRDRRIQIIGGAVIAVLVAGIIAVGVIGSRGSSGDSTGVVADAAVPQGTFTSGDYAWGVPYNDKADVPVLSIWEDFGCPACAAFEARLGADIQKLADDGTIQLVYRPTTFIEKNFPKSPNPNSSTRAANAYGCAVDAGKGAEVKDIIFANQPAPENEGDGWTDEQLIQFGKDAGITGDAATTYETCVTDQKYKQWTVNSYTVFRDSNVPGTPSLFLDGQEVPNDAYATIDALKKYIADNK</sequence>
<evidence type="ECO:0000313" key="4">
    <source>
        <dbReference type="Proteomes" id="UP001596138"/>
    </source>
</evidence>
<gene>
    <name evidence="3" type="ORF">ACFQGU_12320</name>
</gene>
<dbReference type="Proteomes" id="UP001596138">
    <property type="component" value="Unassembled WGS sequence"/>
</dbReference>
<dbReference type="Gene3D" id="3.40.30.10">
    <property type="entry name" value="Glutaredoxin"/>
    <property type="match status" value="1"/>
</dbReference>
<evidence type="ECO:0000259" key="2">
    <source>
        <dbReference type="Pfam" id="PF13462"/>
    </source>
</evidence>
<dbReference type="CDD" id="cd02972">
    <property type="entry name" value="DsbA_family"/>
    <property type="match status" value="1"/>
</dbReference>
<dbReference type="Pfam" id="PF13462">
    <property type="entry name" value="Thioredoxin_4"/>
    <property type="match status" value="1"/>
</dbReference>
<organism evidence="3 4">
    <name type="scientific">Longivirga aurantiaca</name>
    <dbReference type="NCBI Taxonomy" id="1837743"/>
    <lineage>
        <taxon>Bacteria</taxon>
        <taxon>Bacillati</taxon>
        <taxon>Actinomycetota</taxon>
        <taxon>Actinomycetes</taxon>
        <taxon>Sporichthyales</taxon>
        <taxon>Sporichthyaceae</taxon>
        <taxon>Longivirga</taxon>
    </lineage>
</organism>
<reference evidence="4" key="1">
    <citation type="journal article" date="2019" name="Int. J. Syst. Evol. Microbiol.">
        <title>The Global Catalogue of Microorganisms (GCM) 10K type strain sequencing project: providing services to taxonomists for standard genome sequencing and annotation.</title>
        <authorList>
            <consortium name="The Broad Institute Genomics Platform"/>
            <consortium name="The Broad Institute Genome Sequencing Center for Infectious Disease"/>
            <person name="Wu L."/>
            <person name="Ma J."/>
        </authorList>
    </citation>
    <scope>NUCLEOTIDE SEQUENCE [LARGE SCALE GENOMIC DNA]</scope>
    <source>
        <strain evidence="4">CGMCC 4.7317</strain>
    </source>
</reference>
<proteinExistence type="predicted"/>
<name>A0ABW1T2E4_9ACTN</name>
<feature type="domain" description="Thioredoxin-like fold" evidence="2">
    <location>
        <begin position="88"/>
        <end position="260"/>
    </location>
</feature>